<reference evidence="2 3" key="1">
    <citation type="journal article" date="2015" name="Proc. Natl. Acad. Sci. U.S.A.">
        <title>The resurrection genome of Boea hygrometrica: A blueprint for survival of dehydration.</title>
        <authorList>
            <person name="Xiao L."/>
            <person name="Yang G."/>
            <person name="Zhang L."/>
            <person name="Yang X."/>
            <person name="Zhao S."/>
            <person name="Ji Z."/>
            <person name="Zhou Q."/>
            <person name="Hu M."/>
            <person name="Wang Y."/>
            <person name="Chen M."/>
            <person name="Xu Y."/>
            <person name="Jin H."/>
            <person name="Xiao X."/>
            <person name="Hu G."/>
            <person name="Bao F."/>
            <person name="Hu Y."/>
            <person name="Wan P."/>
            <person name="Li L."/>
            <person name="Deng X."/>
            <person name="Kuang T."/>
            <person name="Xiang C."/>
            <person name="Zhu J.K."/>
            <person name="Oliver M.J."/>
            <person name="He Y."/>
        </authorList>
    </citation>
    <scope>NUCLEOTIDE SEQUENCE [LARGE SCALE GENOMIC DNA]</scope>
    <source>
        <strain evidence="3">cv. XS01</strain>
    </source>
</reference>
<proteinExistence type="predicted"/>
<protein>
    <submittedName>
        <fullName evidence="2">Uncharacterized protein</fullName>
    </submittedName>
</protein>
<dbReference type="AlphaFoldDB" id="A0A2Z7B5M6"/>
<accession>A0A2Z7B5M6</accession>
<sequence>MGVAKESVNLGQRVSWQSKASLYTTHSQSAGGNHRSVIFRAGHSITHHSSVVIRHDESVGHHSDDSVGPFKHETSVCRSQHGTFSDCGRYRQSGLRPEPRLLRQPALEALTNSTRTDSPRRVGRKQLSGERSGGGDDRRRRRRRSAAAAAYERKGRRPTSTRVRVLE</sequence>
<dbReference type="EMBL" id="KV009492">
    <property type="protein sequence ID" value="KZV29133.1"/>
    <property type="molecule type" value="Genomic_DNA"/>
</dbReference>
<feature type="region of interest" description="Disordered" evidence="1">
    <location>
        <begin position="79"/>
        <end position="167"/>
    </location>
</feature>
<dbReference type="Proteomes" id="UP000250235">
    <property type="component" value="Unassembled WGS sequence"/>
</dbReference>
<gene>
    <name evidence="2" type="ORF">F511_40136</name>
</gene>
<organism evidence="2 3">
    <name type="scientific">Dorcoceras hygrometricum</name>
    <dbReference type="NCBI Taxonomy" id="472368"/>
    <lineage>
        <taxon>Eukaryota</taxon>
        <taxon>Viridiplantae</taxon>
        <taxon>Streptophyta</taxon>
        <taxon>Embryophyta</taxon>
        <taxon>Tracheophyta</taxon>
        <taxon>Spermatophyta</taxon>
        <taxon>Magnoliopsida</taxon>
        <taxon>eudicotyledons</taxon>
        <taxon>Gunneridae</taxon>
        <taxon>Pentapetalae</taxon>
        <taxon>asterids</taxon>
        <taxon>lamiids</taxon>
        <taxon>Lamiales</taxon>
        <taxon>Gesneriaceae</taxon>
        <taxon>Didymocarpoideae</taxon>
        <taxon>Trichosporeae</taxon>
        <taxon>Loxocarpinae</taxon>
        <taxon>Dorcoceras</taxon>
    </lineage>
</organism>
<evidence type="ECO:0000313" key="2">
    <source>
        <dbReference type="EMBL" id="KZV29133.1"/>
    </source>
</evidence>
<evidence type="ECO:0000256" key="1">
    <source>
        <dbReference type="SAM" id="MobiDB-lite"/>
    </source>
</evidence>
<keyword evidence="3" id="KW-1185">Reference proteome</keyword>
<name>A0A2Z7B5M6_9LAMI</name>
<evidence type="ECO:0000313" key="3">
    <source>
        <dbReference type="Proteomes" id="UP000250235"/>
    </source>
</evidence>